<evidence type="ECO:0000313" key="2">
    <source>
        <dbReference type="EMBL" id="VDM18928.1"/>
    </source>
</evidence>
<reference evidence="2 3" key="1">
    <citation type="submission" date="2018-11" db="EMBL/GenBank/DDBJ databases">
        <authorList>
            <consortium name="Pathogen Informatics"/>
        </authorList>
    </citation>
    <scope>NUCLEOTIDE SEQUENCE [LARGE SCALE GENOMIC DNA]</scope>
</reference>
<feature type="compositionally biased region" description="Acidic residues" evidence="1">
    <location>
        <begin position="26"/>
        <end position="35"/>
    </location>
</feature>
<sequence>MCSCDGLGVKRSPVKKLLQKKSVFDSSEDEIDDDNANNGESDVSEFEPFKRGSFDGPAASLAERIRSQPPRRTAAASTIKYNFDDSGGDEVGSNSCEEEVFTAVDHGQGDETINLNSPVKQTVSSAISQSQTDANEKSKGDAAAWPISYKESATAVTKRSSARSGRAGSSRRGHSVRGGAVQRGGAKNAGSASTKRITEETRSDASGGESNKNDEADDIFVPDSPVPPSRAKATRNAQRKMRYFFDSDSDEVVEVSSDSEKDADSAEDSNVRRKGRVAVRSRKRKRLNSDSDEDYVPE</sequence>
<feature type="compositionally biased region" description="Basic residues" evidence="1">
    <location>
        <begin position="272"/>
        <end position="286"/>
    </location>
</feature>
<organism evidence="2 3">
    <name type="scientific">Hydatigena taeniaeformis</name>
    <name type="common">Feline tapeworm</name>
    <name type="synonym">Taenia taeniaeformis</name>
    <dbReference type="NCBI Taxonomy" id="6205"/>
    <lineage>
        <taxon>Eukaryota</taxon>
        <taxon>Metazoa</taxon>
        <taxon>Spiralia</taxon>
        <taxon>Lophotrochozoa</taxon>
        <taxon>Platyhelminthes</taxon>
        <taxon>Cestoda</taxon>
        <taxon>Eucestoda</taxon>
        <taxon>Cyclophyllidea</taxon>
        <taxon>Taeniidae</taxon>
        <taxon>Hydatigera</taxon>
    </lineage>
</organism>
<evidence type="ECO:0000313" key="3">
    <source>
        <dbReference type="Proteomes" id="UP000274429"/>
    </source>
</evidence>
<dbReference type="Proteomes" id="UP000274429">
    <property type="component" value="Unassembled WGS sequence"/>
</dbReference>
<accession>A0A3P7G822</accession>
<feature type="compositionally biased region" description="Polar residues" evidence="1">
    <location>
        <begin position="120"/>
        <end position="133"/>
    </location>
</feature>
<proteinExistence type="predicted"/>
<feature type="region of interest" description="Disordered" evidence="1">
    <location>
        <begin position="120"/>
        <end position="298"/>
    </location>
</feature>
<protein>
    <submittedName>
        <fullName evidence="2">Uncharacterized protein</fullName>
    </submittedName>
</protein>
<gene>
    <name evidence="2" type="ORF">TTAC_LOCUS2106</name>
</gene>
<dbReference type="AlphaFoldDB" id="A0A3P7G822"/>
<feature type="region of interest" description="Disordered" evidence="1">
    <location>
        <begin position="21"/>
        <end position="55"/>
    </location>
</feature>
<keyword evidence="3" id="KW-1185">Reference proteome</keyword>
<dbReference type="EMBL" id="UYWX01000760">
    <property type="protein sequence ID" value="VDM18928.1"/>
    <property type="molecule type" value="Genomic_DNA"/>
</dbReference>
<name>A0A3P7G822_HYDTA</name>
<evidence type="ECO:0000256" key="1">
    <source>
        <dbReference type="SAM" id="MobiDB-lite"/>
    </source>
</evidence>